<dbReference type="PANTHER" id="PTHR47926">
    <property type="entry name" value="PENTATRICOPEPTIDE REPEAT-CONTAINING PROTEIN"/>
    <property type="match status" value="1"/>
</dbReference>
<reference evidence="3" key="1">
    <citation type="submission" date="2021-08" db="EMBL/GenBank/DDBJ databases">
        <title>WGS assembly of Ceratopteris richardii.</title>
        <authorList>
            <person name="Marchant D.B."/>
            <person name="Chen G."/>
            <person name="Jenkins J."/>
            <person name="Shu S."/>
            <person name="Leebens-Mack J."/>
            <person name="Grimwood J."/>
            <person name="Schmutz J."/>
            <person name="Soltis P."/>
            <person name="Soltis D."/>
            <person name="Chen Z.-H."/>
        </authorList>
    </citation>
    <scope>NUCLEOTIDE SEQUENCE</scope>
    <source>
        <strain evidence="3">Whitten #5841</strain>
        <tissue evidence="3">Leaf</tissue>
    </source>
</reference>
<name>A0A8T2R7W8_CERRI</name>
<dbReference type="Pfam" id="PF13041">
    <property type="entry name" value="PPR_2"/>
    <property type="match status" value="4"/>
</dbReference>
<dbReference type="NCBIfam" id="TIGR00756">
    <property type="entry name" value="PPR"/>
    <property type="match status" value="6"/>
</dbReference>
<dbReference type="InterPro" id="IPR046960">
    <property type="entry name" value="PPR_At4g14850-like_plant"/>
</dbReference>
<dbReference type="Pfam" id="PF01535">
    <property type="entry name" value="PPR"/>
    <property type="match status" value="5"/>
</dbReference>
<protein>
    <recommendedName>
        <fullName evidence="5">Pentatricopeptide repeat-containing protein</fullName>
    </recommendedName>
</protein>
<dbReference type="Proteomes" id="UP000825935">
    <property type="component" value="Chromosome 29"/>
</dbReference>
<dbReference type="PROSITE" id="PS51375">
    <property type="entry name" value="PPR"/>
    <property type="match status" value="7"/>
</dbReference>
<keyword evidence="1" id="KW-0677">Repeat</keyword>
<dbReference type="OrthoDB" id="185373at2759"/>
<dbReference type="GO" id="GO:0009451">
    <property type="term" value="P:RNA modification"/>
    <property type="evidence" value="ECO:0007669"/>
    <property type="project" value="InterPro"/>
</dbReference>
<dbReference type="InterPro" id="IPR002885">
    <property type="entry name" value="PPR_rpt"/>
</dbReference>
<feature type="repeat" description="PPR" evidence="2">
    <location>
        <begin position="648"/>
        <end position="682"/>
    </location>
</feature>
<accession>A0A8T2R7W8</accession>
<dbReference type="AlphaFoldDB" id="A0A8T2R7W8"/>
<feature type="repeat" description="PPR" evidence="2">
    <location>
        <begin position="613"/>
        <end position="647"/>
    </location>
</feature>
<dbReference type="Gene3D" id="1.25.40.10">
    <property type="entry name" value="Tetratricopeptide repeat domain"/>
    <property type="match status" value="5"/>
</dbReference>
<dbReference type="FunFam" id="1.25.40.10:FF:000158">
    <property type="entry name" value="pentatricopeptide repeat-containing protein At2g33680"/>
    <property type="match status" value="1"/>
</dbReference>
<evidence type="ECO:0008006" key="5">
    <source>
        <dbReference type="Google" id="ProtNLM"/>
    </source>
</evidence>
<dbReference type="Pfam" id="PF13812">
    <property type="entry name" value="PPR_3"/>
    <property type="match status" value="1"/>
</dbReference>
<feature type="repeat" description="PPR" evidence="2">
    <location>
        <begin position="715"/>
        <end position="749"/>
    </location>
</feature>
<dbReference type="GO" id="GO:0048731">
    <property type="term" value="P:system development"/>
    <property type="evidence" value="ECO:0007669"/>
    <property type="project" value="UniProtKB-ARBA"/>
</dbReference>
<feature type="repeat" description="PPR" evidence="2">
    <location>
        <begin position="511"/>
        <end position="545"/>
    </location>
</feature>
<feature type="repeat" description="PPR" evidence="2">
    <location>
        <begin position="205"/>
        <end position="239"/>
    </location>
</feature>
<proteinExistence type="predicted"/>
<dbReference type="FunFam" id="1.25.40.10:FF:000031">
    <property type="entry name" value="Pentatricopeptide repeat-containing protein mitochondrial"/>
    <property type="match status" value="2"/>
</dbReference>
<evidence type="ECO:0000256" key="2">
    <source>
        <dbReference type="PROSITE-ProRule" id="PRU00708"/>
    </source>
</evidence>
<sequence>MHTLSTKQKCLVKVNYHLTKGHFFPILRYFRGRKINFSTTQQHGYAKNDAPFIALLRNCAKRTDLCQGIQDDQVIVIRLYNFQESSDGLHLRGMHTLSTKQKCLVKVNYHLTKGHFFPILRYFRGRKITFSTTQQHGYAKNDAPFIALLRNCAKRTDLCQGIQVHADILKHGLFKDSSCAVVSMYAKCGLPEKAHYLLQEISYVDVYTWTALISSFVNQGQAYHALYCYGRLQNQGLYADAVTFSAILKACASIQDLEIGQQIHDQISKRDLLSNNVFLGTALIHMYVSCGALERAVQVLRELSVRDAIVWNTLLAGYVQHGDGHKALRGFEQMQQEGLYPNAGTFLCVMKACGIVGAIEKGKQLHHEIIRQGLLTSNPLLGKALVTMYAKCGLISKAQSVLEALPFQDKNLWSMLIIKYVEQGQGEEALKCFECMERKGIHMDAVAFICALKACGCVGAIEKGRELHMKISEQGLLKDNALLGTALLGMYIKCGDMDKARQVLDELFVRDVVVWSALIAGYAQVAQGDKALDCFDQMQYEGVSGNAVTFMAVLKACGVLGAIQKGEQIHDKIMELGLLQQSLALGNALADMYIKCGQVRKARQVLEDLPLRDEISWNILIAGYIEQGQDHKALNCLKQMEIEGLAPDPATFTCVLKACGSLGAVEQGKQIHDEIIRQGLLEKDVVLGTSLMDMYVKCGLFDRAQEVIEHLQGRDIISWSSLLAGYADSGDGENALNCFNEMQCRGLIPDAAAFSCMLNACAYSGLVKEAQALFTIMKTKFDIDPELRHYVSLIDLFGHFGHLDKATEVIQKLPDAELAAAWASLLALCQVWGNLNIGRWAFEHSIQKKE</sequence>
<evidence type="ECO:0000313" key="4">
    <source>
        <dbReference type="Proteomes" id="UP000825935"/>
    </source>
</evidence>
<dbReference type="EMBL" id="CM035434">
    <property type="protein sequence ID" value="KAH7291623.1"/>
    <property type="molecule type" value="Genomic_DNA"/>
</dbReference>
<gene>
    <name evidence="3" type="ORF">KP509_29G024800</name>
</gene>
<dbReference type="FunFam" id="1.25.40.10:FF:000285">
    <property type="entry name" value="Pentatricopeptide repeat-containing protein, chloroplastic"/>
    <property type="match status" value="1"/>
</dbReference>
<feature type="repeat" description="PPR" evidence="2">
    <location>
        <begin position="307"/>
        <end position="341"/>
    </location>
</feature>
<dbReference type="InterPro" id="IPR011990">
    <property type="entry name" value="TPR-like_helical_dom_sf"/>
</dbReference>
<evidence type="ECO:0000256" key="1">
    <source>
        <dbReference type="ARBA" id="ARBA00022737"/>
    </source>
</evidence>
<dbReference type="GO" id="GO:0003723">
    <property type="term" value="F:RNA binding"/>
    <property type="evidence" value="ECO:0007669"/>
    <property type="project" value="InterPro"/>
</dbReference>
<feature type="repeat" description="PPR" evidence="2">
    <location>
        <begin position="409"/>
        <end position="443"/>
    </location>
</feature>
<organism evidence="3 4">
    <name type="scientific">Ceratopteris richardii</name>
    <name type="common">Triangle waterfern</name>
    <dbReference type="NCBI Taxonomy" id="49495"/>
    <lineage>
        <taxon>Eukaryota</taxon>
        <taxon>Viridiplantae</taxon>
        <taxon>Streptophyta</taxon>
        <taxon>Embryophyta</taxon>
        <taxon>Tracheophyta</taxon>
        <taxon>Polypodiopsida</taxon>
        <taxon>Polypodiidae</taxon>
        <taxon>Polypodiales</taxon>
        <taxon>Pteridineae</taxon>
        <taxon>Pteridaceae</taxon>
        <taxon>Parkerioideae</taxon>
        <taxon>Ceratopteris</taxon>
    </lineage>
</organism>
<comment type="caution">
    <text evidence="3">The sequence shown here is derived from an EMBL/GenBank/DDBJ whole genome shotgun (WGS) entry which is preliminary data.</text>
</comment>
<keyword evidence="4" id="KW-1185">Reference proteome</keyword>
<evidence type="ECO:0000313" key="3">
    <source>
        <dbReference type="EMBL" id="KAH7291623.1"/>
    </source>
</evidence>